<evidence type="ECO:0000313" key="1">
    <source>
        <dbReference type="EMBL" id="PZQ56195.1"/>
    </source>
</evidence>
<dbReference type="AlphaFoldDB" id="A0A2W5P068"/>
<evidence type="ECO:0008006" key="3">
    <source>
        <dbReference type="Google" id="ProtNLM"/>
    </source>
</evidence>
<proteinExistence type="predicted"/>
<dbReference type="Proteomes" id="UP000249082">
    <property type="component" value="Unassembled WGS sequence"/>
</dbReference>
<accession>A0A2W5P068</accession>
<reference evidence="1 2" key="1">
    <citation type="submission" date="2017-08" db="EMBL/GenBank/DDBJ databases">
        <title>Infants hospitalized years apart are colonized by the same room-sourced microbial strains.</title>
        <authorList>
            <person name="Brooks B."/>
            <person name="Olm M.R."/>
            <person name="Firek B.A."/>
            <person name="Baker R."/>
            <person name="Thomas B.C."/>
            <person name="Morowitz M.J."/>
            <person name="Banfield J.F."/>
        </authorList>
    </citation>
    <scope>NUCLEOTIDE SEQUENCE [LARGE SCALE GENOMIC DNA]</scope>
    <source>
        <strain evidence="1">S2_005_002_R2_33</strain>
    </source>
</reference>
<organism evidence="1 2">
    <name type="scientific">Novosphingobium pentaromativorans</name>
    <dbReference type="NCBI Taxonomy" id="205844"/>
    <lineage>
        <taxon>Bacteria</taxon>
        <taxon>Pseudomonadati</taxon>
        <taxon>Pseudomonadota</taxon>
        <taxon>Alphaproteobacteria</taxon>
        <taxon>Sphingomonadales</taxon>
        <taxon>Sphingomonadaceae</taxon>
        <taxon>Novosphingobium</taxon>
    </lineage>
</organism>
<evidence type="ECO:0000313" key="2">
    <source>
        <dbReference type="Proteomes" id="UP000249082"/>
    </source>
</evidence>
<sequence length="206" mass="21764">MLATVVLAGALVAPAFDIDDVRQMGQAIGMIDPRRSGFKSLLLTVDPEGRVVSCAGGASGGEQRVLAQLCDNAKRVRFAHAASVDGMPAYGRYRAVLNFRRLEAGGPGITPSVRLAPDMSFTLRARQDGRNEPFAIAVNALVAPDGSVRRCEAPDGKPNSYVATVCMKVLAGKLPIVEAASGQATSYVQTFTAHFQFGKTATKELP</sequence>
<dbReference type="EMBL" id="QFPX01000004">
    <property type="protein sequence ID" value="PZQ56195.1"/>
    <property type="molecule type" value="Genomic_DNA"/>
</dbReference>
<name>A0A2W5P068_9SPHN</name>
<protein>
    <recommendedName>
        <fullName evidence="3">TonB C-terminal domain-containing protein</fullName>
    </recommendedName>
</protein>
<comment type="caution">
    <text evidence="1">The sequence shown here is derived from an EMBL/GenBank/DDBJ whole genome shotgun (WGS) entry which is preliminary data.</text>
</comment>
<gene>
    <name evidence="1" type="ORF">DI555_06115</name>
</gene>